<evidence type="ECO:0000313" key="2">
    <source>
        <dbReference type="EMBL" id="MEB2578885.1"/>
    </source>
</evidence>
<sequence>MENAGPQERRRKDLGQPDAVFRLRQHSRYSQQPAAEGSSTPILPVLSPVNTKGIAINGNRHSLDYRTDVTPRDPHHLQLYMYWFLLQTAGQQITDESGAIESAVAYHLSAQKTHHLY</sequence>
<name>A0ABU5WIS9_9BURK</name>
<dbReference type="RefSeq" id="WP_143328685.1">
    <property type="nucleotide sequence ID" value="NZ_JAWRKY010000013.1"/>
</dbReference>
<protein>
    <submittedName>
        <fullName evidence="2">Uncharacterized protein</fullName>
    </submittedName>
</protein>
<feature type="compositionally biased region" description="Polar residues" evidence="1">
    <location>
        <begin position="28"/>
        <end position="41"/>
    </location>
</feature>
<comment type="caution">
    <text evidence="2">The sequence shown here is derived from an EMBL/GenBank/DDBJ whole genome shotgun (WGS) entry which is preliminary data.</text>
</comment>
<organism evidence="2 3">
    <name type="scientific">Burkholderia anthinoferrum</name>
    <dbReference type="NCBI Taxonomy" id="3090833"/>
    <lineage>
        <taxon>Bacteria</taxon>
        <taxon>Pseudomonadati</taxon>
        <taxon>Pseudomonadota</taxon>
        <taxon>Betaproteobacteria</taxon>
        <taxon>Burkholderiales</taxon>
        <taxon>Burkholderiaceae</taxon>
        <taxon>Burkholderia</taxon>
    </lineage>
</organism>
<keyword evidence="3" id="KW-1185">Reference proteome</keyword>
<evidence type="ECO:0000256" key="1">
    <source>
        <dbReference type="SAM" id="MobiDB-lite"/>
    </source>
</evidence>
<evidence type="ECO:0000313" key="3">
    <source>
        <dbReference type="Proteomes" id="UP001304467"/>
    </source>
</evidence>
<gene>
    <name evidence="2" type="ORF">SB593_07905</name>
</gene>
<accession>A0ABU5WIS9</accession>
<feature type="region of interest" description="Disordered" evidence="1">
    <location>
        <begin position="1"/>
        <end position="43"/>
    </location>
</feature>
<proteinExistence type="predicted"/>
<dbReference type="EMBL" id="JAWRLE010000009">
    <property type="protein sequence ID" value="MEB2578885.1"/>
    <property type="molecule type" value="Genomic_DNA"/>
</dbReference>
<dbReference type="Proteomes" id="UP001304467">
    <property type="component" value="Unassembled WGS sequence"/>
</dbReference>
<reference evidence="2 3" key="1">
    <citation type="journal article" date="2023" name="Front. Microbiol.">
        <title>Genomic analyses of Burkholderia respiratory isolates indicates two evolutionarily distinct B. anthina clades.</title>
        <authorList>
            <person name="Pham A."/>
            <person name="Volmer J.G."/>
            <person name="Chambers D.C."/>
            <person name="Smith D.J."/>
            <person name="Reid D.W."/>
            <person name="Burr L."/>
            <person name="Wells T.J."/>
        </authorList>
    </citation>
    <scope>NUCLEOTIDE SEQUENCE [LARGE SCALE GENOMIC DNA]</scope>
    <source>
        <strain evidence="2 3">BCCIQ07A</strain>
    </source>
</reference>